<dbReference type="RefSeq" id="WP_097017588.1">
    <property type="nucleotide sequence ID" value="NZ_OBDZ01000010.1"/>
</dbReference>
<dbReference type="Proteomes" id="UP000219573">
    <property type="component" value="Unassembled WGS sequence"/>
</dbReference>
<evidence type="ECO:0000313" key="2">
    <source>
        <dbReference type="EMBL" id="SNY26513.1"/>
    </source>
</evidence>
<dbReference type="CDD" id="cd00077">
    <property type="entry name" value="HDc"/>
    <property type="match status" value="1"/>
</dbReference>
<keyword evidence="3" id="KW-1185">Reference proteome</keyword>
<dbReference type="AlphaFoldDB" id="A0A285GT93"/>
<sequence length="258" mass="30136">MNEEIFLTLKGWFNKYVSTYSFPNPTDQRNIDLKFEHTYKVVELITTIGEEILSAEELYLAKITALFHDLGRFEQYKRYKTFSDAKSEDHAALAIKIILENDLLAEISQESSQLILKAISYHNKMNLPEDETDKVLLYSKLIRDADKLDIWRVVINDYNQEDNNKVVGLGLTSKDDISNSICQQIIAEKPVDYKDLKTLNDLKLTQMGWVYDINFQKSLKIIEEREYIDKLFMTLPPSDKAREVYEQIKSYINNKLAL</sequence>
<dbReference type="InterPro" id="IPR003607">
    <property type="entry name" value="HD/PDEase_dom"/>
</dbReference>
<accession>A0A285GT93</accession>
<evidence type="ECO:0000313" key="3">
    <source>
        <dbReference type="Proteomes" id="UP000219573"/>
    </source>
</evidence>
<reference evidence="3" key="1">
    <citation type="submission" date="2017-09" db="EMBL/GenBank/DDBJ databases">
        <authorList>
            <person name="Varghese N."/>
            <person name="Submissions S."/>
        </authorList>
    </citation>
    <scope>NUCLEOTIDE SEQUENCE [LARGE SCALE GENOMIC DNA]</scope>
    <source>
        <strain evidence="3">MSL47</strain>
    </source>
</reference>
<dbReference type="EMBL" id="OBDZ01000010">
    <property type="protein sequence ID" value="SNY26513.1"/>
    <property type="molecule type" value="Genomic_DNA"/>
</dbReference>
<dbReference type="PROSITE" id="PS51831">
    <property type="entry name" value="HD"/>
    <property type="match status" value="1"/>
</dbReference>
<dbReference type="SUPFAM" id="SSF109604">
    <property type="entry name" value="HD-domain/PDEase-like"/>
    <property type="match status" value="1"/>
</dbReference>
<feature type="domain" description="HD" evidence="1">
    <location>
        <begin position="34"/>
        <end position="151"/>
    </location>
</feature>
<dbReference type="InterPro" id="IPR006674">
    <property type="entry name" value="HD_domain"/>
</dbReference>
<evidence type="ECO:0000259" key="1">
    <source>
        <dbReference type="PROSITE" id="PS51831"/>
    </source>
</evidence>
<organism evidence="2 3">
    <name type="scientific">Orenia metallireducens</name>
    <dbReference type="NCBI Taxonomy" id="1413210"/>
    <lineage>
        <taxon>Bacteria</taxon>
        <taxon>Bacillati</taxon>
        <taxon>Bacillota</taxon>
        <taxon>Clostridia</taxon>
        <taxon>Halanaerobiales</taxon>
        <taxon>Halobacteroidaceae</taxon>
        <taxon>Orenia</taxon>
    </lineage>
</organism>
<dbReference type="Gene3D" id="1.10.3210.10">
    <property type="entry name" value="Hypothetical protein af1432"/>
    <property type="match status" value="1"/>
</dbReference>
<name>A0A285GT93_9FIRM</name>
<dbReference type="OrthoDB" id="247014at2"/>
<gene>
    <name evidence="2" type="ORF">SAMN06265827_11012</name>
</gene>
<proteinExistence type="predicted"/>
<protein>
    <submittedName>
        <fullName evidence="2">HD domain-containing protein</fullName>
    </submittedName>
</protein>
<dbReference type="Pfam" id="PF01966">
    <property type="entry name" value="HD"/>
    <property type="match status" value="1"/>
</dbReference>